<organism evidence="2 3">
    <name type="scientific">Rubrivivax gelatinosus</name>
    <name type="common">Rhodocyclus gelatinosus</name>
    <name type="synonym">Rhodopseudomonas gelatinosa</name>
    <dbReference type="NCBI Taxonomy" id="28068"/>
    <lineage>
        <taxon>Bacteria</taxon>
        <taxon>Pseudomonadati</taxon>
        <taxon>Pseudomonadota</taxon>
        <taxon>Betaproteobacteria</taxon>
        <taxon>Burkholderiales</taxon>
        <taxon>Sphaerotilaceae</taxon>
        <taxon>Rubrivivax</taxon>
    </lineage>
</organism>
<dbReference type="GeneID" id="99684191"/>
<proteinExistence type="predicted"/>
<evidence type="ECO:0000256" key="1">
    <source>
        <dbReference type="SAM" id="MobiDB-lite"/>
    </source>
</evidence>
<dbReference type="EMBL" id="SLXD01000003">
    <property type="protein sequence ID" value="TCP03854.1"/>
    <property type="molecule type" value="Genomic_DNA"/>
</dbReference>
<dbReference type="InterPro" id="IPR021607">
    <property type="entry name" value="DUF3224"/>
</dbReference>
<reference evidence="2 3" key="1">
    <citation type="submission" date="2019-03" db="EMBL/GenBank/DDBJ databases">
        <title>Genomic Encyclopedia of Type Strains, Phase IV (KMG-IV): sequencing the most valuable type-strain genomes for metagenomic binning, comparative biology and taxonomic classification.</title>
        <authorList>
            <person name="Goeker M."/>
        </authorList>
    </citation>
    <scope>NUCLEOTIDE SEQUENCE [LARGE SCALE GENOMIC DNA]</scope>
    <source>
        <strain evidence="2 3">DSM 1709</strain>
    </source>
</reference>
<dbReference type="RefSeq" id="WP_132645313.1">
    <property type="nucleotide sequence ID" value="NZ_CP181386.1"/>
</dbReference>
<dbReference type="Proteomes" id="UP000295106">
    <property type="component" value="Unassembled WGS sequence"/>
</dbReference>
<evidence type="ECO:0000313" key="3">
    <source>
        <dbReference type="Proteomes" id="UP000295106"/>
    </source>
</evidence>
<dbReference type="Gene3D" id="2.40.350.10">
    <property type="entry name" value="SO1590-like"/>
    <property type="match status" value="1"/>
</dbReference>
<gene>
    <name evidence="2" type="ORF">EV684_103100</name>
</gene>
<comment type="caution">
    <text evidence="2">The sequence shown here is derived from an EMBL/GenBank/DDBJ whole genome shotgun (WGS) entry which is preliminary data.</text>
</comment>
<sequence>MNHAAGVFGLRLTPASASFRPPGGWTSSRPARRLDKRYPGPLDALGQPRLELIVVPDLGTGALASLAGRPGTRVTPDGRHFYDLDYELAHQQEDPQA</sequence>
<feature type="region of interest" description="Disordered" evidence="1">
    <location>
        <begin position="14"/>
        <end position="41"/>
    </location>
</feature>
<accession>A0A4R2MGZ6</accession>
<protein>
    <submittedName>
        <fullName evidence="2">Uncharacterized protein DUF3224</fullName>
    </submittedName>
</protein>
<dbReference type="AlphaFoldDB" id="A0A4R2MGZ6"/>
<dbReference type="Pfam" id="PF11528">
    <property type="entry name" value="DUF3224"/>
    <property type="match status" value="1"/>
</dbReference>
<dbReference type="OrthoDB" id="69764at2"/>
<evidence type="ECO:0000313" key="2">
    <source>
        <dbReference type="EMBL" id="TCP03854.1"/>
    </source>
</evidence>
<name>A0A4R2MGZ6_RUBGE</name>
<dbReference type="InterPro" id="IPR023159">
    <property type="entry name" value="SO1590-like_sf"/>
</dbReference>
<dbReference type="SUPFAM" id="SSF159238">
    <property type="entry name" value="SO1590-like"/>
    <property type="match status" value="1"/>
</dbReference>